<protein>
    <submittedName>
        <fullName evidence="2">Uncharacterized protein</fullName>
    </submittedName>
</protein>
<keyword evidence="3" id="KW-1185">Reference proteome</keyword>
<comment type="caution">
    <text evidence="2">The sequence shown here is derived from an EMBL/GenBank/DDBJ whole genome shotgun (WGS) entry which is preliminary data.</text>
</comment>
<name>A0ABD1ZKS7_9MARC</name>
<gene>
    <name evidence="2" type="ORF">R1flu_020177</name>
</gene>
<dbReference type="PANTHER" id="PTHR35550:SF2">
    <property type="entry name" value="OS05G0401200 PROTEIN"/>
    <property type="match status" value="1"/>
</dbReference>
<dbReference type="PANTHER" id="PTHR35550">
    <property type="match status" value="1"/>
</dbReference>
<evidence type="ECO:0000313" key="3">
    <source>
        <dbReference type="Proteomes" id="UP001605036"/>
    </source>
</evidence>
<dbReference type="InterPro" id="IPR021467">
    <property type="entry name" value="DUF3119"/>
</dbReference>
<dbReference type="AlphaFoldDB" id="A0ABD1ZKS7"/>
<evidence type="ECO:0000256" key="1">
    <source>
        <dbReference type="SAM" id="MobiDB-lite"/>
    </source>
</evidence>
<accession>A0ABD1ZKS7</accession>
<sequence>MLDNHHLRTTSRPFEKSVPHKHKMGRREFGRKKPAVVVRETVVPEPDYRIPVILLGAAGALLATDNALPAAPIGLLGLLLLFQNGKQLYDVMVERCGPSQTSGPK</sequence>
<proteinExistence type="predicted"/>
<dbReference type="EMBL" id="JBHFFA010000001">
    <property type="protein sequence ID" value="KAL2652049.1"/>
    <property type="molecule type" value="Genomic_DNA"/>
</dbReference>
<evidence type="ECO:0000313" key="2">
    <source>
        <dbReference type="EMBL" id="KAL2652049.1"/>
    </source>
</evidence>
<dbReference type="Proteomes" id="UP001605036">
    <property type="component" value="Unassembled WGS sequence"/>
</dbReference>
<feature type="region of interest" description="Disordered" evidence="1">
    <location>
        <begin position="1"/>
        <end position="28"/>
    </location>
</feature>
<feature type="compositionally biased region" description="Basic residues" evidence="1">
    <location>
        <begin position="19"/>
        <end position="28"/>
    </location>
</feature>
<organism evidence="2 3">
    <name type="scientific">Riccia fluitans</name>
    <dbReference type="NCBI Taxonomy" id="41844"/>
    <lineage>
        <taxon>Eukaryota</taxon>
        <taxon>Viridiplantae</taxon>
        <taxon>Streptophyta</taxon>
        <taxon>Embryophyta</taxon>
        <taxon>Marchantiophyta</taxon>
        <taxon>Marchantiopsida</taxon>
        <taxon>Marchantiidae</taxon>
        <taxon>Marchantiales</taxon>
        <taxon>Ricciaceae</taxon>
        <taxon>Riccia</taxon>
    </lineage>
</organism>
<reference evidence="2 3" key="1">
    <citation type="submission" date="2024-09" db="EMBL/GenBank/DDBJ databases">
        <title>Chromosome-scale assembly of Riccia fluitans.</title>
        <authorList>
            <person name="Paukszto L."/>
            <person name="Sawicki J."/>
            <person name="Karawczyk K."/>
            <person name="Piernik-Szablinska J."/>
            <person name="Szczecinska M."/>
            <person name="Mazdziarz M."/>
        </authorList>
    </citation>
    <scope>NUCLEOTIDE SEQUENCE [LARGE SCALE GENOMIC DNA]</scope>
    <source>
        <strain evidence="2">Rf_01</strain>
        <tissue evidence="2">Aerial parts of the thallus</tissue>
    </source>
</reference>